<feature type="region of interest" description="Disordered" evidence="3">
    <location>
        <begin position="1"/>
        <end position="156"/>
    </location>
</feature>
<dbReference type="PANTHER" id="PTHR14340">
    <property type="entry name" value="MICROFIBRIL-ASSOCIATED GLYCOPROTEIN 3"/>
    <property type="match status" value="1"/>
</dbReference>
<dbReference type="AlphaFoldDB" id="A0A0C2CMG7"/>
<dbReference type="Pfam" id="PF00041">
    <property type="entry name" value="fn3"/>
    <property type="match status" value="3"/>
</dbReference>
<dbReference type="PRINTS" id="PR00014">
    <property type="entry name" value="FNTYPEIII"/>
</dbReference>
<feature type="non-terminal residue" evidence="5">
    <location>
        <position position="1"/>
    </location>
</feature>
<dbReference type="Pfam" id="PF07679">
    <property type="entry name" value="I-set"/>
    <property type="match status" value="2"/>
</dbReference>
<feature type="domain" description="Fibronectin type-III" evidence="4">
    <location>
        <begin position="494"/>
        <end position="588"/>
    </location>
</feature>
<dbReference type="InterPro" id="IPR013098">
    <property type="entry name" value="Ig_I-set"/>
</dbReference>
<feature type="compositionally biased region" description="Basic and acidic residues" evidence="3">
    <location>
        <begin position="18"/>
        <end position="41"/>
    </location>
</feature>
<feature type="compositionally biased region" description="Low complexity" evidence="3">
    <location>
        <begin position="190"/>
        <end position="205"/>
    </location>
</feature>
<dbReference type="Gene3D" id="2.60.40.10">
    <property type="entry name" value="Immunoglobulins"/>
    <property type="match status" value="6"/>
</dbReference>
<dbReference type="InterPro" id="IPR003961">
    <property type="entry name" value="FN3_dom"/>
</dbReference>
<evidence type="ECO:0000256" key="3">
    <source>
        <dbReference type="SAM" id="MobiDB-lite"/>
    </source>
</evidence>
<name>A0A0C2CMG7_9BILA</name>
<keyword evidence="2" id="KW-0393">Immunoglobulin domain</keyword>
<dbReference type="CDD" id="cd00063">
    <property type="entry name" value="FN3"/>
    <property type="match status" value="3"/>
</dbReference>
<keyword evidence="1" id="KW-0677">Repeat</keyword>
<dbReference type="InterPro" id="IPR013783">
    <property type="entry name" value="Ig-like_fold"/>
</dbReference>
<feature type="compositionally biased region" description="Polar residues" evidence="3">
    <location>
        <begin position="73"/>
        <end position="84"/>
    </location>
</feature>
<evidence type="ECO:0000256" key="1">
    <source>
        <dbReference type="ARBA" id="ARBA00022737"/>
    </source>
</evidence>
<keyword evidence="6" id="KW-1185">Reference proteome</keyword>
<dbReference type="SMART" id="SM00060">
    <property type="entry name" value="FN3"/>
    <property type="match status" value="3"/>
</dbReference>
<feature type="compositionally biased region" description="Basic and acidic residues" evidence="3">
    <location>
        <begin position="1"/>
        <end position="10"/>
    </location>
</feature>
<evidence type="ECO:0000256" key="2">
    <source>
        <dbReference type="ARBA" id="ARBA00023319"/>
    </source>
</evidence>
<dbReference type="SMART" id="SM00409">
    <property type="entry name" value="IG"/>
    <property type="match status" value="3"/>
</dbReference>
<dbReference type="CDD" id="cd00096">
    <property type="entry name" value="Ig"/>
    <property type="match status" value="1"/>
</dbReference>
<evidence type="ECO:0000259" key="4">
    <source>
        <dbReference type="PROSITE" id="PS50853"/>
    </source>
</evidence>
<dbReference type="PANTHER" id="PTHR14340:SF9">
    <property type="entry name" value="FIBRONECTIN TYPE-III DOMAIN-CONTAINING PROTEIN"/>
    <property type="match status" value="1"/>
</dbReference>
<dbReference type="SUPFAM" id="SSF49265">
    <property type="entry name" value="Fibronectin type III"/>
    <property type="match status" value="2"/>
</dbReference>
<dbReference type="OrthoDB" id="504170at2759"/>
<feature type="region of interest" description="Disordered" evidence="3">
    <location>
        <begin position="183"/>
        <end position="210"/>
    </location>
</feature>
<evidence type="ECO:0000313" key="6">
    <source>
        <dbReference type="Proteomes" id="UP000054047"/>
    </source>
</evidence>
<dbReference type="InterPro" id="IPR003599">
    <property type="entry name" value="Ig_sub"/>
</dbReference>
<dbReference type="EMBL" id="KN733915">
    <property type="protein sequence ID" value="KIH57803.1"/>
    <property type="molecule type" value="Genomic_DNA"/>
</dbReference>
<dbReference type="Proteomes" id="UP000054047">
    <property type="component" value="Unassembled WGS sequence"/>
</dbReference>
<dbReference type="InterPro" id="IPR036179">
    <property type="entry name" value="Ig-like_dom_sf"/>
</dbReference>
<gene>
    <name evidence="5" type="ORF">ANCDUO_12001</name>
</gene>
<feature type="domain" description="Fibronectin type-III" evidence="4">
    <location>
        <begin position="693"/>
        <end position="786"/>
    </location>
</feature>
<dbReference type="InterPro" id="IPR036116">
    <property type="entry name" value="FN3_sf"/>
</dbReference>
<evidence type="ECO:0000313" key="5">
    <source>
        <dbReference type="EMBL" id="KIH57803.1"/>
    </source>
</evidence>
<dbReference type="PROSITE" id="PS50853">
    <property type="entry name" value="FN3"/>
    <property type="match status" value="3"/>
</dbReference>
<reference evidence="5 6" key="1">
    <citation type="submission" date="2013-12" db="EMBL/GenBank/DDBJ databases">
        <title>Draft genome of the parsitic nematode Ancylostoma duodenale.</title>
        <authorList>
            <person name="Mitreva M."/>
        </authorList>
    </citation>
    <scope>NUCLEOTIDE SEQUENCE [LARGE SCALE GENOMIC DNA]</scope>
    <source>
        <strain evidence="5 6">Zhejiang</strain>
    </source>
</reference>
<feature type="domain" description="Fibronectin type-III" evidence="4">
    <location>
        <begin position="594"/>
        <end position="689"/>
    </location>
</feature>
<feature type="compositionally biased region" description="Polar residues" evidence="3">
    <location>
        <begin position="118"/>
        <end position="138"/>
    </location>
</feature>
<protein>
    <submittedName>
        <fullName evidence="5">Fibronectin type III domain protein</fullName>
    </submittedName>
</protein>
<accession>A0A0C2CMG7</accession>
<organism evidence="5 6">
    <name type="scientific">Ancylostoma duodenale</name>
    <dbReference type="NCBI Taxonomy" id="51022"/>
    <lineage>
        <taxon>Eukaryota</taxon>
        <taxon>Metazoa</taxon>
        <taxon>Ecdysozoa</taxon>
        <taxon>Nematoda</taxon>
        <taxon>Chromadorea</taxon>
        <taxon>Rhabditida</taxon>
        <taxon>Rhabditina</taxon>
        <taxon>Rhabditomorpha</taxon>
        <taxon>Strongyloidea</taxon>
        <taxon>Ancylostomatidae</taxon>
        <taxon>Ancylostomatinae</taxon>
        <taxon>Ancylostoma</taxon>
    </lineage>
</organism>
<sequence>PKEEEKPKEAKPKKKAEKKKDLPEEAKPEQKEKPEQEKPEEVPEDDKDKKKKKVPKALVIPDEISSRFGEPSTLHSETNITTKITAREGSAEVMSPIKQPQSASITMKVDSASKIKSRSGTPSGEATEFTFKQRSQTPEGKKEETATPQLVPEEAKPEKKIRKQVVEETIVEGEVLEVISGERSLRDSEAVSSRTSRKSSGASSVDSYTMSRRRMRKGGFVSTPGTEVVALRGDTVKFECELVNDSDEVEWFINDKSFAADARATEESKGPLRILIIRDLVPKDTGTVVEVRLGDSVATSKLIVEDTLAEITKRLERKTTGKEGESVVLSVELDHEPKEVAWFKDERLISNTERLHITIEETVCILTIDRADYHDSGQYTVVVDGSKCYTNLQILSKPLVKPVERGVVQVERDENIMINVAFECHEEPTITCLLNGSPLREDAKTHIEVHESVVRFTKKHVTKADSGEYTVKLSNEIGEGSETITVKVADVPDKPSNISVTDIESEAITITWTPPEDDGGQPITGYVIEKKEDGRRTFHKVAQVSGAKTSYTVEDLDMTTGYILRVAAVNKYGPGEPVETPVVTTGSPYKAPQITEPPVISDVTESGCTLTWTKPTEDGGSPIYGYDVYKKENGGPWIKLNDELQFHERFTVGDLQPNITYVFKMEAQNEAGFVSTSNIESEPLLISPTLGRPTTILNVPRITITDDDTVVVEWDVNDEEPCAEFIVAYKSESSSVWSEVNCKNNTCTIRELKEGVSYVFKVAPVNEHGVGEYSEETQPIKVTREF</sequence>
<dbReference type="FunFam" id="2.60.40.10:FF:000160">
    <property type="entry name" value="Titin a"/>
    <property type="match status" value="1"/>
</dbReference>
<proteinExistence type="predicted"/>
<dbReference type="SUPFAM" id="SSF48726">
    <property type="entry name" value="Immunoglobulin"/>
    <property type="match status" value="3"/>
</dbReference>